<dbReference type="GeneID" id="63718551"/>
<dbReference type="AlphaFoldDB" id="A0A151GA50"/>
<dbReference type="Proteomes" id="UP000076580">
    <property type="component" value="Chromosome 03"/>
</dbReference>
<dbReference type="RefSeq" id="XP_040653311.1">
    <property type="nucleotide sequence ID" value="XM_040803207.1"/>
</dbReference>
<feature type="region of interest" description="Disordered" evidence="1">
    <location>
        <begin position="1"/>
        <end position="25"/>
    </location>
</feature>
<protein>
    <submittedName>
        <fullName evidence="2">Uncharacterized protein</fullName>
    </submittedName>
</protein>
<evidence type="ECO:0000313" key="3">
    <source>
        <dbReference type="Proteomes" id="UP000076580"/>
    </source>
</evidence>
<dbReference type="PANTHER" id="PTHR37332:SF1">
    <property type="entry name" value="ELMO DOMAIN-CONTAINING PROTEIN"/>
    <property type="match status" value="1"/>
</dbReference>
<feature type="region of interest" description="Disordered" evidence="1">
    <location>
        <begin position="40"/>
        <end position="73"/>
    </location>
</feature>
<feature type="compositionally biased region" description="Low complexity" evidence="1">
    <location>
        <begin position="179"/>
        <end position="189"/>
    </location>
</feature>
<organism evidence="2 3">
    <name type="scientific">Drechmeria coniospora</name>
    <name type="common">Nematophagous fungus</name>
    <name type="synonym">Meria coniospora</name>
    <dbReference type="NCBI Taxonomy" id="98403"/>
    <lineage>
        <taxon>Eukaryota</taxon>
        <taxon>Fungi</taxon>
        <taxon>Dikarya</taxon>
        <taxon>Ascomycota</taxon>
        <taxon>Pezizomycotina</taxon>
        <taxon>Sordariomycetes</taxon>
        <taxon>Hypocreomycetidae</taxon>
        <taxon>Hypocreales</taxon>
        <taxon>Ophiocordycipitaceae</taxon>
        <taxon>Drechmeria</taxon>
    </lineage>
</organism>
<gene>
    <name evidence="2" type="ORF">DCS_05908</name>
</gene>
<evidence type="ECO:0000256" key="1">
    <source>
        <dbReference type="SAM" id="MobiDB-lite"/>
    </source>
</evidence>
<accession>A0A151GA50</accession>
<dbReference type="InParanoid" id="A0A151GA50"/>
<feature type="region of interest" description="Disordered" evidence="1">
    <location>
        <begin position="94"/>
        <end position="321"/>
    </location>
</feature>
<feature type="compositionally biased region" description="Pro residues" evidence="1">
    <location>
        <begin position="236"/>
        <end position="267"/>
    </location>
</feature>
<keyword evidence="3" id="KW-1185">Reference proteome</keyword>
<dbReference type="PANTHER" id="PTHR37332">
    <property type="entry name" value="EXPRESSED PROTEIN"/>
    <property type="match status" value="1"/>
</dbReference>
<evidence type="ECO:0000313" key="2">
    <source>
        <dbReference type="EMBL" id="KYK53959.1"/>
    </source>
</evidence>
<reference evidence="2 3" key="1">
    <citation type="journal article" date="2016" name="Sci. Rep.">
        <title>Insights into Adaptations to a Near-Obligate Nematode Endoparasitic Lifestyle from the Finished Genome of Drechmeria coniospora.</title>
        <authorList>
            <person name="Zhang L."/>
            <person name="Zhou Z."/>
            <person name="Guo Q."/>
            <person name="Fokkens L."/>
            <person name="Miskei M."/>
            <person name="Pocsi I."/>
            <person name="Zhang W."/>
            <person name="Chen M."/>
            <person name="Wang L."/>
            <person name="Sun Y."/>
            <person name="Donzelli B.G."/>
            <person name="Gibson D.M."/>
            <person name="Nelson D.R."/>
            <person name="Luo J.G."/>
            <person name="Rep M."/>
            <person name="Liu H."/>
            <person name="Yang S."/>
            <person name="Wang J."/>
            <person name="Krasnoff S.B."/>
            <person name="Xu Y."/>
            <person name="Molnar I."/>
            <person name="Lin M."/>
        </authorList>
    </citation>
    <scope>NUCLEOTIDE SEQUENCE [LARGE SCALE GENOMIC DNA]</scope>
    <source>
        <strain evidence="2 3">ARSEF 6962</strain>
    </source>
</reference>
<name>A0A151GA50_DRECN</name>
<comment type="caution">
    <text evidence="2">The sequence shown here is derived from an EMBL/GenBank/DDBJ whole genome shotgun (WGS) entry which is preliminary data.</text>
</comment>
<proteinExistence type="predicted"/>
<dbReference type="EMBL" id="LAYC01000003">
    <property type="protein sequence ID" value="KYK53959.1"/>
    <property type="molecule type" value="Genomic_DNA"/>
</dbReference>
<sequence length="681" mass="72723">MSGRPVSVPAIASPRHQQSDRPSIHRSDLVLVLSPSASIAPIRPRLPSDRFRTVRPPAYCQSTRPGDISTPGGQRLARALEAASARLLVRSPSASPSVLVTRPADSGRSDLGPISSSRQHLDARLPTSGPSPEAASARLRPPPRPLPIRLHRPRHLDARRPTSGPSPRGRLRPPPPASASPSRQSPGARGPCADARAKMQQSTPVLDSTIFSSFTPTSTSRPATREGSISVDPLHRPPLPHPPPLSPPPPVPPFHHQPPHSPQPPGTQPSASRASGAGAAVRDARKPSLSSRKASSTSLPSPSARRRGSSAASLGSTSPYGVVTDATAPPALPEYALPAAAKIQTRADSVTDLRGLRSPVSPDAYAHTPVLTPTLSRTTTANAMLLNGVSGLGHHGESSAVHQHVADVAHKRISTLDYLRKAFVLPLPIPPPFADDRPRHEGRVYWLNTYLFERPDLGRMSCFDPRKLARKATNHLLLGLSIPTINDLYSSSPLEFLRCLNALLAEFDSFQQLHGDHSSSAAASLSRARLPNMFRRPGGGSRSRRSTSAADVTADEGQQLPPAGASGGAPSVMNFAAAESELFPGEEYTYLLTPSLPFEPDFFETFATLCDVLIDCYTRFLSLVPTPRECTTPVAELFAKADGKLRKIIVNGVVKEFEEHSRSHVKTEVASIGKVVLGGLM</sequence>
<feature type="region of interest" description="Disordered" evidence="1">
    <location>
        <begin position="532"/>
        <end position="567"/>
    </location>
</feature>
<feature type="compositionally biased region" description="Low complexity" evidence="1">
    <location>
        <begin position="208"/>
        <end position="222"/>
    </location>
</feature>
<feature type="compositionally biased region" description="Low complexity" evidence="1">
    <location>
        <begin position="268"/>
        <end position="319"/>
    </location>
</feature>